<dbReference type="Pfam" id="PF00646">
    <property type="entry name" value="F-box"/>
    <property type="match status" value="1"/>
</dbReference>
<proteinExistence type="predicted"/>
<evidence type="ECO:0000259" key="1">
    <source>
        <dbReference type="PROSITE" id="PS50181"/>
    </source>
</evidence>
<evidence type="ECO:0000313" key="2">
    <source>
        <dbReference type="EMBL" id="KAK8054024.1"/>
    </source>
</evidence>
<keyword evidence="3" id="KW-1185">Reference proteome</keyword>
<dbReference type="InterPro" id="IPR036047">
    <property type="entry name" value="F-box-like_dom_sf"/>
</dbReference>
<dbReference type="CDD" id="cd22150">
    <property type="entry name" value="F-box_CeFBXA-like"/>
    <property type="match status" value="1"/>
</dbReference>
<reference evidence="2 3" key="1">
    <citation type="submission" date="2023-01" db="EMBL/GenBank/DDBJ databases">
        <title>Analysis of 21 Apiospora genomes using comparative genomics revels a genus with tremendous synthesis potential of carbohydrate active enzymes and secondary metabolites.</title>
        <authorList>
            <person name="Sorensen T."/>
        </authorList>
    </citation>
    <scope>NUCLEOTIDE SEQUENCE [LARGE SCALE GENOMIC DNA]</scope>
    <source>
        <strain evidence="2 3">CBS 83171</strain>
    </source>
</reference>
<accession>A0ABR1U548</accession>
<feature type="domain" description="F-box" evidence="1">
    <location>
        <begin position="3"/>
        <end position="54"/>
    </location>
</feature>
<organism evidence="2 3">
    <name type="scientific">Apiospora saccharicola</name>
    <dbReference type="NCBI Taxonomy" id="335842"/>
    <lineage>
        <taxon>Eukaryota</taxon>
        <taxon>Fungi</taxon>
        <taxon>Dikarya</taxon>
        <taxon>Ascomycota</taxon>
        <taxon>Pezizomycotina</taxon>
        <taxon>Sordariomycetes</taxon>
        <taxon>Xylariomycetidae</taxon>
        <taxon>Amphisphaeriales</taxon>
        <taxon>Apiosporaceae</taxon>
        <taxon>Apiospora</taxon>
    </lineage>
</organism>
<protein>
    <recommendedName>
        <fullName evidence="1">F-box domain-containing protein</fullName>
    </recommendedName>
</protein>
<dbReference type="SUPFAM" id="SSF81383">
    <property type="entry name" value="F-box domain"/>
    <property type="match status" value="1"/>
</dbReference>
<dbReference type="Proteomes" id="UP001446871">
    <property type="component" value="Unassembled WGS sequence"/>
</dbReference>
<name>A0ABR1U548_9PEZI</name>
<dbReference type="SMART" id="SM00256">
    <property type="entry name" value="FBOX"/>
    <property type="match status" value="1"/>
</dbReference>
<dbReference type="InterPro" id="IPR001810">
    <property type="entry name" value="F-box_dom"/>
</dbReference>
<gene>
    <name evidence="2" type="ORF">PG996_013325</name>
</gene>
<sequence>MSGTNLMAIPGELQNQILEHCDALDRLALRGVCRRLRDIIPPPEVSDLVSFERTKVILCYNDLYACSSCRTYRHRSKFACAMLRSTRGRGGAEASSRFCVDCGIEKHTHVMDNCSTTTVTRYTPGEFVTSGGVRHVMCIQCREFGLGGREMVYPPTYTFMWVVYRGNGYSGPLRRPVPGEYQHYCKKCWEPIQKRNIDDQMEEEKQDRRWEEGVVRAVMRSAHGRSPSPVSGDEDIRDYISYY</sequence>
<dbReference type="PROSITE" id="PS50181">
    <property type="entry name" value="FBOX"/>
    <property type="match status" value="1"/>
</dbReference>
<evidence type="ECO:0000313" key="3">
    <source>
        <dbReference type="Proteomes" id="UP001446871"/>
    </source>
</evidence>
<comment type="caution">
    <text evidence="2">The sequence shown here is derived from an EMBL/GenBank/DDBJ whole genome shotgun (WGS) entry which is preliminary data.</text>
</comment>
<dbReference type="EMBL" id="JAQQWM010000008">
    <property type="protein sequence ID" value="KAK8054024.1"/>
    <property type="molecule type" value="Genomic_DNA"/>
</dbReference>